<feature type="chain" id="PRO_5042465574" evidence="2">
    <location>
        <begin position="19"/>
        <end position="177"/>
    </location>
</feature>
<reference evidence="3" key="1">
    <citation type="submission" date="2023-06" db="EMBL/GenBank/DDBJ databases">
        <title>Genome-scale phylogeny and comparative genomics of the fungal order Sordariales.</title>
        <authorList>
            <consortium name="Lawrence Berkeley National Laboratory"/>
            <person name="Hensen N."/>
            <person name="Bonometti L."/>
            <person name="Westerberg I."/>
            <person name="Brannstrom I.O."/>
            <person name="Guillou S."/>
            <person name="Cros-Aarteil S."/>
            <person name="Calhoun S."/>
            <person name="Haridas S."/>
            <person name="Kuo A."/>
            <person name="Mondo S."/>
            <person name="Pangilinan J."/>
            <person name="Riley R."/>
            <person name="Labutti K."/>
            <person name="Andreopoulos B."/>
            <person name="Lipzen A."/>
            <person name="Chen C."/>
            <person name="Yanf M."/>
            <person name="Daum C."/>
            <person name="Ng V."/>
            <person name="Clum A."/>
            <person name="Steindorff A."/>
            <person name="Ohm R."/>
            <person name="Martin F."/>
            <person name="Silar P."/>
            <person name="Natvig D."/>
            <person name="Lalanne C."/>
            <person name="Gautier V."/>
            <person name="Ament-Velasquez S.L."/>
            <person name="Kruys A."/>
            <person name="Hutchinson M.I."/>
            <person name="Powell A.J."/>
            <person name="Barry K."/>
            <person name="Miller A.N."/>
            <person name="Grigoriev I.V."/>
            <person name="Debuchy R."/>
            <person name="Gladieux P."/>
            <person name="Thoren M.H."/>
            <person name="Johannesson H."/>
        </authorList>
    </citation>
    <scope>NUCLEOTIDE SEQUENCE</scope>
    <source>
        <strain evidence="3">PSN4</strain>
    </source>
</reference>
<protein>
    <submittedName>
        <fullName evidence="3">Uncharacterized protein</fullName>
    </submittedName>
</protein>
<dbReference type="AlphaFoldDB" id="A0AAJ0BIY1"/>
<comment type="caution">
    <text evidence="3">The sequence shown here is derived from an EMBL/GenBank/DDBJ whole genome shotgun (WGS) entry which is preliminary data.</text>
</comment>
<evidence type="ECO:0000313" key="4">
    <source>
        <dbReference type="Proteomes" id="UP001239445"/>
    </source>
</evidence>
<feature type="signal peptide" evidence="2">
    <location>
        <begin position="1"/>
        <end position="18"/>
    </location>
</feature>
<keyword evidence="2" id="KW-0732">Signal</keyword>
<feature type="compositionally biased region" description="Basic and acidic residues" evidence="1">
    <location>
        <begin position="131"/>
        <end position="159"/>
    </location>
</feature>
<keyword evidence="4" id="KW-1185">Reference proteome</keyword>
<evidence type="ECO:0000256" key="2">
    <source>
        <dbReference type="SAM" id="SignalP"/>
    </source>
</evidence>
<feature type="region of interest" description="Disordered" evidence="1">
    <location>
        <begin position="74"/>
        <end position="161"/>
    </location>
</feature>
<evidence type="ECO:0000313" key="3">
    <source>
        <dbReference type="EMBL" id="KAK1759129.1"/>
    </source>
</evidence>
<organism evidence="3 4">
    <name type="scientific">Echria macrotheca</name>
    <dbReference type="NCBI Taxonomy" id="438768"/>
    <lineage>
        <taxon>Eukaryota</taxon>
        <taxon>Fungi</taxon>
        <taxon>Dikarya</taxon>
        <taxon>Ascomycota</taxon>
        <taxon>Pezizomycotina</taxon>
        <taxon>Sordariomycetes</taxon>
        <taxon>Sordariomycetidae</taxon>
        <taxon>Sordariales</taxon>
        <taxon>Schizotheciaceae</taxon>
        <taxon>Echria</taxon>
    </lineage>
</organism>
<evidence type="ECO:0000256" key="1">
    <source>
        <dbReference type="SAM" id="MobiDB-lite"/>
    </source>
</evidence>
<dbReference type="EMBL" id="MU839828">
    <property type="protein sequence ID" value="KAK1759129.1"/>
    <property type="molecule type" value="Genomic_DNA"/>
</dbReference>
<name>A0AAJ0BIY1_9PEZI</name>
<sequence>MLLQPVSVLTLVLPIVLAVPVHKESRTWIWEEPSGDGPAKRTWDWSSPGHDAVVDTDSTVSLYKKEKRTWDWTAPPAGGSAAVTGGGSEKRSWTWEKPGGGVPEKRTDSPLTGVSADSIGWDGPGGGVRKRGTEWAKEGGGNKDKRDDGVGAADTDGHIAADGFITVDKRGTTMFKP</sequence>
<feature type="compositionally biased region" description="Low complexity" evidence="1">
    <location>
        <begin position="74"/>
        <end position="83"/>
    </location>
</feature>
<gene>
    <name evidence="3" type="ORF">QBC47DRAFT_357017</name>
</gene>
<accession>A0AAJ0BIY1</accession>
<proteinExistence type="predicted"/>
<dbReference type="Proteomes" id="UP001239445">
    <property type="component" value="Unassembled WGS sequence"/>
</dbReference>